<evidence type="ECO:0000313" key="3">
    <source>
        <dbReference type="EMBL" id="CAG8692881.1"/>
    </source>
</evidence>
<feature type="non-terminal residue" evidence="3">
    <location>
        <position position="241"/>
    </location>
</feature>
<feature type="region of interest" description="Disordered" evidence="1">
    <location>
        <begin position="169"/>
        <end position="190"/>
    </location>
</feature>
<dbReference type="EMBL" id="CAJVPZ010019229">
    <property type="protein sequence ID" value="CAG8692881.1"/>
    <property type="molecule type" value="Genomic_DNA"/>
</dbReference>
<dbReference type="Gene3D" id="4.10.240.10">
    <property type="entry name" value="Zn(2)-C6 fungal-type DNA-binding domain"/>
    <property type="match status" value="1"/>
</dbReference>
<evidence type="ECO:0000256" key="1">
    <source>
        <dbReference type="SAM" id="MobiDB-lite"/>
    </source>
</evidence>
<dbReference type="InterPro" id="IPR001138">
    <property type="entry name" value="Zn2Cys6_DnaBD"/>
</dbReference>
<feature type="region of interest" description="Disordered" evidence="1">
    <location>
        <begin position="45"/>
        <end position="64"/>
    </location>
</feature>
<dbReference type="Proteomes" id="UP000789396">
    <property type="component" value="Unassembled WGS sequence"/>
</dbReference>
<sequence>MPRTRTNATSACMTCKKRHERCLRLSEGQICTNCEKHNRDCIPVPGNKRGPKPRGLRSRSTNFQPYPNINSYGATEIFQNTFVNQSPSSYYSFVHDESMPNHERNITFFPNSFSTSYYFEAPHSYNEQNSFSSYLSDSVGISLPYNNVMNTSLNINPFEITETFQNTSINKSPSLSSSSSSFIHDEQEPNNEPYITSSFNSFSTGCSNDSSFFETQHSHNNGITTTFNITPYGTADAFQNT</sequence>
<evidence type="ECO:0000313" key="4">
    <source>
        <dbReference type="Proteomes" id="UP000789396"/>
    </source>
</evidence>
<feature type="compositionally biased region" description="Low complexity" evidence="1">
    <location>
        <begin position="172"/>
        <end position="181"/>
    </location>
</feature>
<dbReference type="AlphaFoldDB" id="A0A9N9EUK0"/>
<keyword evidence="4" id="KW-1185">Reference proteome</keyword>
<gene>
    <name evidence="3" type="ORF">RFULGI_LOCUS10074</name>
</gene>
<reference evidence="3" key="1">
    <citation type="submission" date="2021-06" db="EMBL/GenBank/DDBJ databases">
        <authorList>
            <person name="Kallberg Y."/>
            <person name="Tangrot J."/>
            <person name="Rosling A."/>
        </authorList>
    </citation>
    <scope>NUCLEOTIDE SEQUENCE</scope>
    <source>
        <strain evidence="3">IN212</strain>
    </source>
</reference>
<protein>
    <submittedName>
        <fullName evidence="3">12983_t:CDS:1</fullName>
    </submittedName>
</protein>
<feature type="domain" description="Zn(2)-C6 fungal-type" evidence="2">
    <location>
        <begin position="11"/>
        <end position="41"/>
    </location>
</feature>
<proteinExistence type="predicted"/>
<comment type="caution">
    <text evidence="3">The sequence shown here is derived from an EMBL/GenBank/DDBJ whole genome shotgun (WGS) entry which is preliminary data.</text>
</comment>
<dbReference type="OrthoDB" id="2457436at2759"/>
<dbReference type="InterPro" id="IPR036864">
    <property type="entry name" value="Zn2-C6_fun-type_DNA-bd_sf"/>
</dbReference>
<dbReference type="GO" id="GO:0008270">
    <property type="term" value="F:zinc ion binding"/>
    <property type="evidence" value="ECO:0007669"/>
    <property type="project" value="InterPro"/>
</dbReference>
<accession>A0A9N9EUK0</accession>
<evidence type="ECO:0000259" key="2">
    <source>
        <dbReference type="PROSITE" id="PS50048"/>
    </source>
</evidence>
<dbReference type="PROSITE" id="PS00463">
    <property type="entry name" value="ZN2_CY6_FUNGAL_1"/>
    <property type="match status" value="1"/>
</dbReference>
<dbReference type="GO" id="GO:0000981">
    <property type="term" value="F:DNA-binding transcription factor activity, RNA polymerase II-specific"/>
    <property type="evidence" value="ECO:0007669"/>
    <property type="project" value="InterPro"/>
</dbReference>
<organism evidence="3 4">
    <name type="scientific">Racocetra fulgida</name>
    <dbReference type="NCBI Taxonomy" id="60492"/>
    <lineage>
        <taxon>Eukaryota</taxon>
        <taxon>Fungi</taxon>
        <taxon>Fungi incertae sedis</taxon>
        <taxon>Mucoromycota</taxon>
        <taxon>Glomeromycotina</taxon>
        <taxon>Glomeromycetes</taxon>
        <taxon>Diversisporales</taxon>
        <taxon>Gigasporaceae</taxon>
        <taxon>Racocetra</taxon>
    </lineage>
</organism>
<dbReference type="PROSITE" id="PS50048">
    <property type="entry name" value="ZN2_CY6_FUNGAL_2"/>
    <property type="match status" value="1"/>
</dbReference>
<dbReference type="SUPFAM" id="SSF57701">
    <property type="entry name" value="Zn2/Cys6 DNA-binding domain"/>
    <property type="match status" value="1"/>
</dbReference>
<name>A0A9N9EUK0_9GLOM</name>
<dbReference type="CDD" id="cd00067">
    <property type="entry name" value="GAL4"/>
    <property type="match status" value="1"/>
</dbReference>